<dbReference type="PANTHER" id="PTHR37464:SF1">
    <property type="entry name" value="BLL2463 PROTEIN"/>
    <property type="match status" value="1"/>
</dbReference>
<dbReference type="InterPro" id="IPR036465">
    <property type="entry name" value="vWFA_dom_sf"/>
</dbReference>
<sequence length="638" mass="70260">MTFLHSQYLHLLWLGLIPVALWLFRRKAKRVQVSTLLFFRTLAREHQESAWLRRLKKIFSLLLTLLVILLAVLALARPFREGGGDTPKSLVVLLDCSASMDAKDADGKTRLDVAKEVLRDRLNALPENIITSLVVYGSEAEVMQSRSTNRRELLRMIDQAQAVPEEDHPEEALVVARRLAALDAPAEIWYASDRAFSKEEAASGLGAGVDGDAPAAAIKPGEAEPRQRFIDVALKEPLNAGITGFQIRPAPLARNRFDVFVEVSASSANKAPMEITLEARLDGNPRGLREFELKPGESTRIILPVEGGRGQRLEMEMRSANDCLGWDNVVLAALPETKPLVVAWLAESPDPFVELALTSLLAEERIQILKGGVKDWPMKEKPDVYVFENWLPTPWPTDRPALVLNPPRSEGPIHAKKLERAVPYDAVRAVQPEHPVLFRVTSNRAAVTQTTVLNVSDTLETLWMAGNEPVLAAGEAGGQRLVVTAFQPSRSEQLALLSAFPLLVGNAIYWCAEQAETLASLQPHHPGEVIPVAPGIVKWRVWDGVSIHDVSQEAGSGWMDLSYVGLFEDSKGRAQSSLLLSMRETDIPSVNADATAPDASNDKGVKWAGGGNWSTTLLWLALGILLLESWLFHRHAVY</sequence>
<keyword evidence="5" id="KW-1185">Reference proteome</keyword>
<evidence type="ECO:0000313" key="5">
    <source>
        <dbReference type="Proteomes" id="UP000253426"/>
    </source>
</evidence>
<dbReference type="Pfam" id="PF13519">
    <property type="entry name" value="VWA_2"/>
    <property type="match status" value="1"/>
</dbReference>
<dbReference type="EMBL" id="QNRR01000002">
    <property type="protein sequence ID" value="RBP45958.1"/>
    <property type="molecule type" value="Genomic_DNA"/>
</dbReference>
<keyword evidence="1" id="KW-1133">Transmembrane helix</keyword>
<name>A0A366HS86_9BACT</name>
<dbReference type="OrthoDB" id="9780136at2"/>
<feature type="transmembrane region" description="Helical" evidence="1">
    <location>
        <begin position="6"/>
        <end position="24"/>
    </location>
</feature>
<dbReference type="RefSeq" id="WP_113957516.1">
    <property type="nucleotide sequence ID" value="NZ_QNRR01000002.1"/>
</dbReference>
<feature type="domain" description="VWFA" evidence="3">
    <location>
        <begin position="90"/>
        <end position="181"/>
    </location>
</feature>
<accession>A0A366HS86</accession>
<dbReference type="SUPFAM" id="SSF53300">
    <property type="entry name" value="vWA-like"/>
    <property type="match status" value="1"/>
</dbReference>
<dbReference type="InterPro" id="IPR024163">
    <property type="entry name" value="Aerotolerance_reg_N"/>
</dbReference>
<evidence type="ECO:0000313" key="4">
    <source>
        <dbReference type="EMBL" id="RBP45958.1"/>
    </source>
</evidence>
<feature type="transmembrane region" description="Helical" evidence="1">
    <location>
        <begin position="58"/>
        <end position="76"/>
    </location>
</feature>
<dbReference type="InterPro" id="IPR002035">
    <property type="entry name" value="VWF_A"/>
</dbReference>
<keyword evidence="1" id="KW-0472">Membrane</keyword>
<comment type="caution">
    <text evidence="4">The sequence shown here is derived from an EMBL/GenBank/DDBJ whole genome shotgun (WGS) entry which is preliminary data.</text>
</comment>
<dbReference type="AlphaFoldDB" id="A0A366HS86"/>
<proteinExistence type="predicted"/>
<evidence type="ECO:0000259" key="3">
    <source>
        <dbReference type="Pfam" id="PF13519"/>
    </source>
</evidence>
<dbReference type="Gene3D" id="3.40.50.410">
    <property type="entry name" value="von Willebrand factor, type A domain"/>
    <property type="match status" value="1"/>
</dbReference>
<dbReference type="Proteomes" id="UP000253426">
    <property type="component" value="Unassembled WGS sequence"/>
</dbReference>
<organism evidence="4 5">
    <name type="scientific">Roseimicrobium gellanilyticum</name>
    <dbReference type="NCBI Taxonomy" id="748857"/>
    <lineage>
        <taxon>Bacteria</taxon>
        <taxon>Pseudomonadati</taxon>
        <taxon>Verrucomicrobiota</taxon>
        <taxon>Verrucomicrobiia</taxon>
        <taxon>Verrucomicrobiales</taxon>
        <taxon>Verrucomicrobiaceae</taxon>
        <taxon>Roseimicrobium</taxon>
    </lineage>
</organism>
<keyword evidence="1" id="KW-0812">Transmembrane</keyword>
<feature type="domain" description="Aerotolerance regulator N-terminal" evidence="2">
    <location>
        <begin position="1"/>
        <end position="78"/>
    </location>
</feature>
<evidence type="ECO:0000259" key="2">
    <source>
        <dbReference type="Pfam" id="PF07584"/>
    </source>
</evidence>
<dbReference type="PANTHER" id="PTHR37464">
    <property type="entry name" value="BLL2463 PROTEIN"/>
    <property type="match status" value="1"/>
</dbReference>
<protein>
    <submittedName>
        <fullName evidence="4">Aerotolerance regulator-like protein</fullName>
    </submittedName>
</protein>
<evidence type="ECO:0000256" key="1">
    <source>
        <dbReference type="SAM" id="Phobius"/>
    </source>
</evidence>
<dbReference type="CDD" id="cd00198">
    <property type="entry name" value="vWFA"/>
    <property type="match status" value="1"/>
</dbReference>
<gene>
    <name evidence="4" type="ORF">DES53_102342</name>
</gene>
<dbReference type="Pfam" id="PF07584">
    <property type="entry name" value="BatA"/>
    <property type="match status" value="1"/>
</dbReference>
<reference evidence="4 5" key="1">
    <citation type="submission" date="2018-06" db="EMBL/GenBank/DDBJ databases">
        <title>Genomic Encyclopedia of Type Strains, Phase IV (KMG-IV): sequencing the most valuable type-strain genomes for metagenomic binning, comparative biology and taxonomic classification.</title>
        <authorList>
            <person name="Goeker M."/>
        </authorList>
    </citation>
    <scope>NUCLEOTIDE SEQUENCE [LARGE SCALE GENOMIC DNA]</scope>
    <source>
        <strain evidence="4 5">DSM 25532</strain>
    </source>
</reference>